<evidence type="ECO:0000313" key="3">
    <source>
        <dbReference type="Proteomes" id="UP000502823"/>
    </source>
</evidence>
<feature type="region of interest" description="Disordered" evidence="1">
    <location>
        <begin position="444"/>
        <end position="571"/>
    </location>
</feature>
<dbReference type="Proteomes" id="UP000502823">
    <property type="component" value="Unassembled WGS sequence"/>
</dbReference>
<dbReference type="InParanoid" id="A0A6L2PMM5"/>
<protein>
    <submittedName>
        <fullName evidence="2">Uncharacterized protein</fullName>
    </submittedName>
</protein>
<sequence>MCIVGHSKWGAILDEVHERVVVVKLKAFNSKRSTIVAGIFHHFSLSGVARGMCNNKKNTKQHLYAYVSVMGKTPKEKHGNERRRPYNYPRNAQAQTQNFGTESRNYSYPSGNVPRKPPVYSVHYQGIPVPLSNHQYHFGGGRDYRGKFRGINKSLKPVFGRQRRPDQRSRRVLSPVRKSSAQKIMQSQIQVHDTVQEAVEEPACQKEGSAEHIIKNGPESCSSFEEDQKEKMMVKIENGSPEIGDKNSECNDGTNDNESVVVEEDAEKIWSKSKSAPIKEKKVKKSPTAKISSKGKHIPKSKKETKSEVKEEGDARNKEKEKLQNEKLESELKSHESAPAPDLQPSIQPVDSVCPLAETCEIGDSVVEISHEEQNKAHESASSTGAEASSSKPLDTCSMRDSPRRSTRLATHLSSQKQRSPVKPDSCSIVVLDSDDSISVLEVSRKSQEKSFAETLRSLSGRPSMRPLPAYTRTSNRPSTVGSASIRSNVSSRSWTTTGNDSESDSQESKILRPRSGLWGLFRTSSQNPPSQDYATDNDESTNRSLADDSGNDSEATTDPPEAPLSVSFGKRKCQDAGLIEEAEHERKRIRGERERKNVVNMSAGLLAVMSSPMNLFASKIRGEKGKSSTPLQMLQTSIVDEGTRDNISVHQDDVSEIQYDDENPNNLSDKGNVGAISSKMDENQDMAPGRWCIIM</sequence>
<name>A0A6L2PMM5_COPFO</name>
<feature type="compositionally biased region" description="Polar residues" evidence="1">
    <location>
        <begin position="408"/>
        <end position="419"/>
    </location>
</feature>
<dbReference type="EMBL" id="BLKM01000294">
    <property type="protein sequence ID" value="GFG31297.1"/>
    <property type="molecule type" value="Genomic_DNA"/>
</dbReference>
<feature type="compositionally biased region" description="Basic residues" evidence="1">
    <location>
        <begin position="281"/>
        <end position="300"/>
    </location>
</feature>
<dbReference type="AlphaFoldDB" id="A0A6L2PMM5"/>
<evidence type="ECO:0000256" key="1">
    <source>
        <dbReference type="SAM" id="MobiDB-lite"/>
    </source>
</evidence>
<feature type="region of interest" description="Disordered" evidence="1">
    <location>
        <begin position="238"/>
        <end position="350"/>
    </location>
</feature>
<feature type="compositionally biased region" description="Basic and acidic residues" evidence="1">
    <location>
        <begin position="369"/>
        <end position="379"/>
    </location>
</feature>
<feature type="compositionally biased region" description="Low complexity" evidence="1">
    <location>
        <begin position="380"/>
        <end position="391"/>
    </location>
</feature>
<feature type="compositionally biased region" description="Polar residues" evidence="1">
    <location>
        <begin position="472"/>
        <end position="482"/>
    </location>
</feature>
<organism evidence="2 3">
    <name type="scientific">Coptotermes formosanus</name>
    <name type="common">Formosan subterranean termite</name>
    <dbReference type="NCBI Taxonomy" id="36987"/>
    <lineage>
        <taxon>Eukaryota</taxon>
        <taxon>Metazoa</taxon>
        <taxon>Ecdysozoa</taxon>
        <taxon>Arthropoda</taxon>
        <taxon>Hexapoda</taxon>
        <taxon>Insecta</taxon>
        <taxon>Pterygota</taxon>
        <taxon>Neoptera</taxon>
        <taxon>Polyneoptera</taxon>
        <taxon>Dictyoptera</taxon>
        <taxon>Blattodea</taxon>
        <taxon>Blattoidea</taxon>
        <taxon>Termitoidae</taxon>
        <taxon>Rhinotermitidae</taxon>
        <taxon>Coptotermes</taxon>
    </lineage>
</organism>
<proteinExistence type="predicted"/>
<feature type="compositionally biased region" description="Basic and acidic residues" evidence="1">
    <location>
        <begin position="301"/>
        <end position="336"/>
    </location>
</feature>
<accession>A0A6L2PMM5</accession>
<dbReference type="OrthoDB" id="8193504at2759"/>
<feature type="compositionally biased region" description="Low complexity" evidence="1">
    <location>
        <begin position="483"/>
        <end position="494"/>
    </location>
</feature>
<keyword evidence="3" id="KW-1185">Reference proteome</keyword>
<reference evidence="3" key="1">
    <citation type="submission" date="2020-01" db="EMBL/GenBank/DDBJ databases">
        <title>Draft genome sequence of the Termite Coptotermes fromosanus.</title>
        <authorList>
            <person name="Itakura S."/>
            <person name="Yosikawa Y."/>
            <person name="Umezawa K."/>
        </authorList>
    </citation>
    <scope>NUCLEOTIDE SEQUENCE [LARGE SCALE GENOMIC DNA]</scope>
</reference>
<gene>
    <name evidence="2" type="ORF">Cfor_12861</name>
</gene>
<evidence type="ECO:0000313" key="2">
    <source>
        <dbReference type="EMBL" id="GFG31297.1"/>
    </source>
</evidence>
<comment type="caution">
    <text evidence="2">The sequence shown here is derived from an EMBL/GenBank/DDBJ whole genome shotgun (WGS) entry which is preliminary data.</text>
</comment>
<feature type="region of interest" description="Disordered" evidence="1">
    <location>
        <begin position="365"/>
        <end position="428"/>
    </location>
</feature>
<feature type="compositionally biased region" description="Polar residues" evidence="1">
    <location>
        <begin position="523"/>
        <end position="535"/>
    </location>
</feature>